<reference evidence="7 8" key="1">
    <citation type="journal article" date="2010" name="Nature">
        <title>The Ectocarpus genome and the independent evolution of multicellularity in brown algae.</title>
        <authorList>
            <person name="Cock J.M."/>
            <person name="Sterck L."/>
            <person name="Rouze P."/>
            <person name="Scornet D."/>
            <person name="Allen A.E."/>
            <person name="Amoutzias G."/>
            <person name="Anthouard V."/>
            <person name="Artiguenave F."/>
            <person name="Aury J.M."/>
            <person name="Badger J.H."/>
            <person name="Beszteri B."/>
            <person name="Billiau K."/>
            <person name="Bonnet E."/>
            <person name="Bothwell J.H."/>
            <person name="Bowler C."/>
            <person name="Boyen C."/>
            <person name="Brownlee C."/>
            <person name="Carrano C.J."/>
            <person name="Charrier B."/>
            <person name="Cho G.Y."/>
            <person name="Coelho S.M."/>
            <person name="Collen J."/>
            <person name="Corre E."/>
            <person name="Da Silva C."/>
            <person name="Delage L."/>
            <person name="Delaroque N."/>
            <person name="Dittami S.M."/>
            <person name="Doulbeau S."/>
            <person name="Elias M."/>
            <person name="Farnham G."/>
            <person name="Gachon C.M."/>
            <person name="Gschloessl B."/>
            <person name="Heesch S."/>
            <person name="Jabbari K."/>
            <person name="Jubin C."/>
            <person name="Kawai H."/>
            <person name="Kimura K."/>
            <person name="Kloareg B."/>
            <person name="Kupper F.C."/>
            <person name="Lang D."/>
            <person name="Le Bail A."/>
            <person name="Leblanc C."/>
            <person name="Lerouge P."/>
            <person name="Lohr M."/>
            <person name="Lopez P.J."/>
            <person name="Martens C."/>
            <person name="Maumus F."/>
            <person name="Michel G."/>
            <person name="Miranda-Saavedra D."/>
            <person name="Morales J."/>
            <person name="Moreau H."/>
            <person name="Motomura T."/>
            <person name="Nagasato C."/>
            <person name="Napoli C.A."/>
            <person name="Nelson D.R."/>
            <person name="Nyvall-Collen P."/>
            <person name="Peters A.F."/>
            <person name="Pommier C."/>
            <person name="Potin P."/>
            <person name="Poulain J."/>
            <person name="Quesneville H."/>
            <person name="Read B."/>
            <person name="Rensing S.A."/>
            <person name="Ritter A."/>
            <person name="Rousvoal S."/>
            <person name="Samanta M."/>
            <person name="Samson G."/>
            <person name="Schroeder D.C."/>
            <person name="Segurens B."/>
            <person name="Strittmatter M."/>
            <person name="Tonon T."/>
            <person name="Tregear J.W."/>
            <person name="Valentin K."/>
            <person name="von Dassow P."/>
            <person name="Yamagishi T."/>
            <person name="Van de Peer Y."/>
            <person name="Wincker P."/>
        </authorList>
    </citation>
    <scope>NUCLEOTIDE SEQUENCE [LARGE SCALE GENOMIC DNA]</scope>
    <source>
        <strain evidence="8">Ec32 / CCAP1310/4</strain>
    </source>
</reference>
<dbReference type="AlphaFoldDB" id="D7FT22"/>
<dbReference type="PANTHER" id="PTHR31973">
    <property type="entry name" value="POLYPROTEIN, PUTATIVE-RELATED"/>
    <property type="match status" value="1"/>
</dbReference>
<dbReference type="EMBL" id="FN649753">
    <property type="protein sequence ID" value="CBJ31313.1"/>
    <property type="molecule type" value="Genomic_DNA"/>
</dbReference>
<dbReference type="InterPro" id="IPR006564">
    <property type="entry name" value="Znf_PMZ"/>
</dbReference>
<dbReference type="PROSITE" id="PS50966">
    <property type="entry name" value="ZF_SWIM"/>
    <property type="match status" value="1"/>
</dbReference>
<keyword evidence="8" id="KW-1185">Reference proteome</keyword>
<proteinExistence type="predicted"/>
<evidence type="ECO:0000256" key="2">
    <source>
        <dbReference type="ARBA" id="ARBA00022771"/>
    </source>
</evidence>
<dbReference type="Proteomes" id="UP000002630">
    <property type="component" value="Linkage Group LG28"/>
</dbReference>
<feature type="compositionally biased region" description="Basic residues" evidence="5">
    <location>
        <begin position="354"/>
        <end position="363"/>
    </location>
</feature>
<evidence type="ECO:0000259" key="6">
    <source>
        <dbReference type="PROSITE" id="PS50966"/>
    </source>
</evidence>
<evidence type="ECO:0000256" key="5">
    <source>
        <dbReference type="SAM" id="MobiDB-lite"/>
    </source>
</evidence>
<feature type="region of interest" description="Disordered" evidence="5">
    <location>
        <begin position="339"/>
        <end position="395"/>
    </location>
</feature>
<dbReference type="InterPro" id="IPR007527">
    <property type="entry name" value="Znf_SWIM"/>
</dbReference>
<feature type="compositionally biased region" description="Basic residues" evidence="5">
    <location>
        <begin position="386"/>
        <end position="395"/>
    </location>
</feature>
<organism evidence="7 8">
    <name type="scientific">Ectocarpus siliculosus</name>
    <name type="common">Brown alga</name>
    <name type="synonym">Conferva siliculosa</name>
    <dbReference type="NCBI Taxonomy" id="2880"/>
    <lineage>
        <taxon>Eukaryota</taxon>
        <taxon>Sar</taxon>
        <taxon>Stramenopiles</taxon>
        <taxon>Ochrophyta</taxon>
        <taxon>PX clade</taxon>
        <taxon>Phaeophyceae</taxon>
        <taxon>Ectocarpales</taxon>
        <taxon>Ectocarpaceae</taxon>
        <taxon>Ectocarpus</taxon>
    </lineage>
</organism>
<evidence type="ECO:0000313" key="8">
    <source>
        <dbReference type="Proteomes" id="UP000002630"/>
    </source>
</evidence>
<dbReference type="EMBL" id="FN648425">
    <property type="protein sequence ID" value="CBJ31313.1"/>
    <property type="molecule type" value="Genomic_DNA"/>
</dbReference>
<dbReference type="InterPro" id="IPR018289">
    <property type="entry name" value="MULE_transposase_dom"/>
</dbReference>
<evidence type="ECO:0000256" key="3">
    <source>
        <dbReference type="ARBA" id="ARBA00022833"/>
    </source>
</evidence>
<evidence type="ECO:0000313" key="7">
    <source>
        <dbReference type="EMBL" id="CBJ31313.1"/>
    </source>
</evidence>
<sequence length="395" mass="43789">MPGGAAKVAARSSNKAFCLDGAHLRGSWNGVILTITTTDANNNINLCAFAVVREENAKSYEYLLGKAMGSKRMKKFLNATTTTCFTDNDKGADAAMNKLAPLTEVRHCLEHILRSCRIWVKHGKTHAYEAAKSSTEPEFLACMECLHDISPTAHDKLDAIPHERWAYYAGRQNVCWLQVNSNPAESMNKTLLELRGKPIFDLVHGCIMLIAKRLFDASELKKDDQSQVHTPFATAHFDEASRTSRKHNASPLGGGKWFVTDTKTGATHGHKASIKWASSQSRGPPEMDCTCGVPKKMQLPCSHLLAVAKAQKKTKRTLSLINKNFEMKAYRDLASAHPVDLPASSSLEKDSSKKGPKMVKRPGAKSPTPTRRILKRVRSKGEEPARRKKRTRTRK</sequence>
<dbReference type="OrthoDB" id="165010at2759"/>
<keyword evidence="1" id="KW-0479">Metal-binding</keyword>
<keyword evidence="3" id="KW-0862">Zinc</keyword>
<feature type="domain" description="SWIM-type" evidence="6">
    <location>
        <begin position="274"/>
        <end position="312"/>
    </location>
</feature>
<dbReference type="GO" id="GO:0008270">
    <property type="term" value="F:zinc ion binding"/>
    <property type="evidence" value="ECO:0007669"/>
    <property type="project" value="UniProtKB-KW"/>
</dbReference>
<dbReference type="InParanoid" id="D7FT22"/>
<evidence type="ECO:0000256" key="1">
    <source>
        <dbReference type="ARBA" id="ARBA00022723"/>
    </source>
</evidence>
<name>D7FT22_ECTSI</name>
<dbReference type="Pfam" id="PF10551">
    <property type="entry name" value="MULE"/>
    <property type="match status" value="1"/>
</dbReference>
<dbReference type="PANTHER" id="PTHR31973:SF195">
    <property type="entry name" value="MUDR FAMILY TRANSPOSASE"/>
    <property type="match status" value="1"/>
</dbReference>
<protein>
    <submittedName>
        <fullName evidence="7">OSJNBb0118P14.3</fullName>
    </submittedName>
</protein>
<dbReference type="SMART" id="SM00575">
    <property type="entry name" value="ZnF_PMZ"/>
    <property type="match status" value="1"/>
</dbReference>
<evidence type="ECO:0000256" key="4">
    <source>
        <dbReference type="PROSITE-ProRule" id="PRU00325"/>
    </source>
</evidence>
<accession>D7FT22</accession>
<keyword evidence="2 4" id="KW-0863">Zinc-finger</keyword>
<gene>
    <name evidence="7" type="ORF">Esi_0244_0006</name>
</gene>